<dbReference type="GeneID" id="81404862"/>
<evidence type="ECO:0000313" key="2">
    <source>
        <dbReference type="EMBL" id="KAJ5135670.1"/>
    </source>
</evidence>
<dbReference type="AlphaFoldDB" id="A0A9W9H176"/>
<protein>
    <submittedName>
        <fullName evidence="2">Uncharacterized protein</fullName>
    </submittedName>
</protein>
<feature type="region of interest" description="Disordered" evidence="1">
    <location>
        <begin position="81"/>
        <end position="121"/>
    </location>
</feature>
<dbReference type="EMBL" id="JAPQKL010000004">
    <property type="protein sequence ID" value="KAJ5135670.1"/>
    <property type="molecule type" value="Genomic_DNA"/>
</dbReference>
<accession>A0A9W9H176</accession>
<organism evidence="2 3">
    <name type="scientific">Penicillium bovifimosum</name>
    <dbReference type="NCBI Taxonomy" id="126998"/>
    <lineage>
        <taxon>Eukaryota</taxon>
        <taxon>Fungi</taxon>
        <taxon>Dikarya</taxon>
        <taxon>Ascomycota</taxon>
        <taxon>Pezizomycotina</taxon>
        <taxon>Eurotiomycetes</taxon>
        <taxon>Eurotiomycetidae</taxon>
        <taxon>Eurotiales</taxon>
        <taxon>Aspergillaceae</taxon>
        <taxon>Penicillium</taxon>
    </lineage>
</organism>
<feature type="region of interest" description="Disordered" evidence="1">
    <location>
        <begin position="438"/>
        <end position="465"/>
    </location>
</feature>
<proteinExistence type="predicted"/>
<dbReference type="Proteomes" id="UP001149079">
    <property type="component" value="Unassembled WGS sequence"/>
</dbReference>
<feature type="compositionally biased region" description="Pro residues" evidence="1">
    <location>
        <begin position="448"/>
        <end position="457"/>
    </location>
</feature>
<feature type="compositionally biased region" description="Basic and acidic residues" evidence="1">
    <location>
        <begin position="41"/>
        <end position="50"/>
    </location>
</feature>
<feature type="region of interest" description="Disordered" evidence="1">
    <location>
        <begin position="1"/>
        <end position="60"/>
    </location>
</feature>
<gene>
    <name evidence="2" type="ORF">N7515_004948</name>
</gene>
<evidence type="ECO:0000313" key="3">
    <source>
        <dbReference type="Proteomes" id="UP001149079"/>
    </source>
</evidence>
<feature type="non-terminal residue" evidence="2">
    <location>
        <position position="1"/>
    </location>
</feature>
<sequence>MVATRSRGPPKEDAKEPGDFKQSSEFRVTKPAPPKRKKKTTEKTTREGKGKAPAKTVYAQPDGLTKEALFEDLKRSYVGKAPVHPAPKLGRRQTRWKHPGDPITDLKNVPTGWNSNEPDLDPRDLDAQIARCKERIEDGILPAVFQWKLDTFEKLKAEQDAMWAAESGVTDWNVVQRLSALRVCYETLQKGPDDFKLKETAMAIMKAYRSGDLTWNEGLVTYFSKGRQISQPRRFIYEEFIEIANANDGTTGFWVEGVSLSLRLPGSQTHSTLSFVDDTGSTVMQITAADLKLLLSQSGAPRMPVAGMLNMGLADGSQAAHPVIYLQVNMPHMEQVVFQPPDKDGVEFPLLDTKGDWVINSVQGPTWDTIQVIVNEHPLAPRLNGPWMRLRCYTATDPSETGRMTHIFDDHRDFELFVPKVSKEDAWANPLPHYGLGPRPPGLTHLSYPPPNPPVPHGPQARVTE</sequence>
<reference evidence="2" key="1">
    <citation type="submission" date="2022-11" db="EMBL/GenBank/DDBJ databases">
        <authorList>
            <person name="Petersen C."/>
        </authorList>
    </citation>
    <scope>NUCLEOTIDE SEQUENCE</scope>
    <source>
        <strain evidence="2">IBT 22155</strain>
    </source>
</reference>
<feature type="compositionally biased region" description="Basic and acidic residues" evidence="1">
    <location>
        <begin position="9"/>
        <end position="28"/>
    </location>
</feature>
<dbReference type="RefSeq" id="XP_056522642.1">
    <property type="nucleotide sequence ID" value="XM_056665692.1"/>
</dbReference>
<evidence type="ECO:0000256" key="1">
    <source>
        <dbReference type="SAM" id="MobiDB-lite"/>
    </source>
</evidence>
<keyword evidence="3" id="KW-1185">Reference proteome</keyword>
<comment type="caution">
    <text evidence="2">The sequence shown here is derived from an EMBL/GenBank/DDBJ whole genome shotgun (WGS) entry which is preliminary data.</text>
</comment>
<reference evidence="2" key="2">
    <citation type="journal article" date="2023" name="IMA Fungus">
        <title>Comparative genomic study of the Penicillium genus elucidates a diverse pangenome and 15 lateral gene transfer events.</title>
        <authorList>
            <person name="Petersen C."/>
            <person name="Sorensen T."/>
            <person name="Nielsen M.R."/>
            <person name="Sondergaard T.E."/>
            <person name="Sorensen J.L."/>
            <person name="Fitzpatrick D.A."/>
            <person name="Frisvad J.C."/>
            <person name="Nielsen K.L."/>
        </authorList>
    </citation>
    <scope>NUCLEOTIDE SEQUENCE</scope>
    <source>
        <strain evidence="2">IBT 22155</strain>
    </source>
</reference>
<name>A0A9W9H176_9EURO</name>
<dbReference type="OrthoDB" id="4329446at2759"/>